<proteinExistence type="predicted"/>
<organism evidence="3">
    <name type="scientific">Proteus penneri</name>
    <dbReference type="NCBI Taxonomy" id="102862"/>
    <lineage>
        <taxon>Bacteria</taxon>
        <taxon>Pseudomonadati</taxon>
        <taxon>Pseudomonadota</taxon>
        <taxon>Gammaproteobacteria</taxon>
        <taxon>Enterobacterales</taxon>
        <taxon>Morganellaceae</taxon>
        <taxon>Proteus</taxon>
    </lineage>
</organism>
<dbReference type="PANTHER" id="PTHR45947">
    <property type="entry name" value="SULFOQUINOVOSYL TRANSFERASE SQD2"/>
    <property type="match status" value="1"/>
</dbReference>
<dbReference type="AlphaFoldDB" id="A0A385JNV7"/>
<dbReference type="Pfam" id="PF13439">
    <property type="entry name" value="Glyco_transf_4"/>
    <property type="match status" value="1"/>
</dbReference>
<feature type="domain" description="Glycosyl transferase family 1" evidence="1">
    <location>
        <begin position="189"/>
        <end position="343"/>
    </location>
</feature>
<protein>
    <submittedName>
        <fullName evidence="3">Gt2</fullName>
    </submittedName>
</protein>
<dbReference type="InterPro" id="IPR028098">
    <property type="entry name" value="Glyco_trans_4-like_N"/>
</dbReference>
<dbReference type="CDD" id="cd03801">
    <property type="entry name" value="GT4_PimA-like"/>
    <property type="match status" value="1"/>
</dbReference>
<dbReference type="SUPFAM" id="SSF53756">
    <property type="entry name" value="UDP-Glycosyltransferase/glycogen phosphorylase"/>
    <property type="match status" value="1"/>
</dbReference>
<dbReference type="InterPro" id="IPR001296">
    <property type="entry name" value="Glyco_trans_1"/>
</dbReference>
<dbReference type="EMBL" id="KY710732">
    <property type="protein sequence ID" value="AXZ00036.1"/>
    <property type="molecule type" value="Genomic_DNA"/>
</dbReference>
<accession>A0A385JNV7</accession>
<sequence length="377" mass="43758">MKALLLNTSFYPNFGGVENSLRSICKVLCESGWDVDIITSDDGYLPSSEIIFGANVYRYKQRKFGLFLFSIKNLLNKNKEKNYDLIISRHTLTSLALLLNNTRNFHFIVPGVHYFQNNKKNSSLIEKVKFISNIIIEKYVFNKVSNIYCFSKTMNEQISFYRKNKEIMQTPPGVDLNRFFPVDKEIKSSLRKKYNLPLNKKIIFCLGRFVKLKNFETIIKTIYFLDDDYHLLLVGNGPLLKNYLELISKLNIEDKVTIIKPTQTPEEFYSTADIFCLPSTYEPFGQVLLEATACHLPIVALDSDFFQTASKEIYQDYNNLITFTDGNSPENFKEKILNLSKKDFDKTQASSFLKKHSWNNLITNIINNSKNHTSKYK</sequence>
<evidence type="ECO:0000259" key="2">
    <source>
        <dbReference type="Pfam" id="PF13439"/>
    </source>
</evidence>
<feature type="domain" description="Glycosyltransferase subfamily 4-like N-terminal" evidence="2">
    <location>
        <begin position="14"/>
        <end position="178"/>
    </location>
</feature>
<name>A0A385JNV7_9GAMM</name>
<evidence type="ECO:0000259" key="1">
    <source>
        <dbReference type="Pfam" id="PF00534"/>
    </source>
</evidence>
<reference evidence="3" key="1">
    <citation type="journal article" date="2017" name="PLoS ONE">
        <title>Genetic diversity of the O antigens of Proteus species and the development of a suspension array for molecular serotyping.</title>
        <authorList>
            <person name="Yu X."/>
            <person name="Torzewska A."/>
            <person name="Zhang X."/>
            <person name="Yin Z."/>
            <person name="Drzewiecka D."/>
            <person name="Cao H."/>
            <person name="Liu B."/>
            <person name="Knirel Y.A."/>
            <person name="Rozalski A."/>
            <person name="Wang L."/>
        </authorList>
    </citation>
    <scope>NUCLEOTIDE SEQUENCE</scope>
    <source>
        <strain evidence="3">G2667</strain>
    </source>
</reference>
<dbReference type="InterPro" id="IPR050194">
    <property type="entry name" value="Glycosyltransferase_grp1"/>
</dbReference>
<dbReference type="Pfam" id="PF00534">
    <property type="entry name" value="Glycos_transf_1"/>
    <property type="match status" value="1"/>
</dbReference>
<dbReference type="GO" id="GO:0016757">
    <property type="term" value="F:glycosyltransferase activity"/>
    <property type="evidence" value="ECO:0007669"/>
    <property type="project" value="InterPro"/>
</dbReference>
<dbReference type="PANTHER" id="PTHR45947:SF3">
    <property type="entry name" value="SULFOQUINOVOSYL TRANSFERASE SQD2"/>
    <property type="match status" value="1"/>
</dbReference>
<dbReference type="Gene3D" id="3.40.50.2000">
    <property type="entry name" value="Glycogen Phosphorylase B"/>
    <property type="match status" value="2"/>
</dbReference>
<evidence type="ECO:0000313" key="3">
    <source>
        <dbReference type="EMBL" id="AXZ00036.1"/>
    </source>
</evidence>